<name>A0ABX5Q554_9BACL</name>
<evidence type="ECO:0000313" key="2">
    <source>
        <dbReference type="Proteomes" id="UP000285882"/>
    </source>
</evidence>
<keyword evidence="2" id="KW-1185">Reference proteome</keyword>
<organism evidence="1 2">
    <name type="scientific">Sporolactobacillus terrae</name>
    <dbReference type="NCBI Taxonomy" id="269673"/>
    <lineage>
        <taxon>Bacteria</taxon>
        <taxon>Bacillati</taxon>
        <taxon>Bacillota</taxon>
        <taxon>Bacilli</taxon>
        <taxon>Bacillales</taxon>
        <taxon>Sporolactobacillaceae</taxon>
        <taxon>Sporolactobacillus</taxon>
    </lineage>
</organism>
<proteinExistence type="predicted"/>
<dbReference type="Proteomes" id="UP000285882">
    <property type="component" value="Chromosome"/>
</dbReference>
<reference evidence="1 2" key="1">
    <citation type="submission" date="2018-01" db="EMBL/GenBank/DDBJ databases">
        <title>Complete genome sequencing of Sporolactobacillus terrae DLG3.</title>
        <authorList>
            <person name="Nam Y.-D."/>
            <person name="Kang J."/>
            <person name="Chung W.-H."/>
        </authorList>
    </citation>
    <scope>NUCLEOTIDE SEQUENCE [LARGE SCALE GENOMIC DNA]</scope>
    <source>
        <strain evidence="1 2">DLG3</strain>
    </source>
</reference>
<protein>
    <submittedName>
        <fullName evidence="1">Uncharacterized protein</fullName>
    </submittedName>
</protein>
<accession>A0ABX5Q554</accession>
<evidence type="ECO:0000313" key="1">
    <source>
        <dbReference type="EMBL" id="QAA21781.1"/>
    </source>
</evidence>
<gene>
    <name evidence="1" type="ORF">C0674_03620</name>
</gene>
<dbReference type="EMBL" id="CP025688">
    <property type="protein sequence ID" value="QAA21781.1"/>
    <property type="molecule type" value="Genomic_DNA"/>
</dbReference>
<sequence length="59" mass="7421">MEMNNPSRIDRTLYRIMRNYTKNKSRIKWIQNRIKLRKSRIKESKLYQTEPKSYQTQEK</sequence>